<reference evidence="1 2" key="1">
    <citation type="journal article" date="2018" name="Evol. Lett.">
        <title>Horizontal gene cluster transfer increased hallucinogenic mushroom diversity.</title>
        <authorList>
            <person name="Reynolds H.T."/>
            <person name="Vijayakumar V."/>
            <person name="Gluck-Thaler E."/>
            <person name="Korotkin H.B."/>
            <person name="Matheny P.B."/>
            <person name="Slot J.C."/>
        </authorList>
    </citation>
    <scope>NUCLEOTIDE SEQUENCE [LARGE SCALE GENOMIC DNA]</scope>
    <source>
        <strain evidence="1 2">SRW20</strain>
    </source>
</reference>
<proteinExistence type="predicted"/>
<protein>
    <submittedName>
        <fullName evidence="1">Uncharacterized protein</fullName>
    </submittedName>
</protein>
<evidence type="ECO:0000313" key="1">
    <source>
        <dbReference type="EMBL" id="PPQ83550.1"/>
    </source>
</evidence>
<sequence length="18" mass="1881">MGNMNWCGMFSSTVASAS</sequence>
<dbReference type="EMBL" id="NHYE01004608">
    <property type="protein sequence ID" value="PPQ83550.1"/>
    <property type="molecule type" value="Genomic_DNA"/>
</dbReference>
<gene>
    <name evidence="1" type="ORF">CVT26_003894</name>
</gene>
<comment type="caution">
    <text evidence="1">The sequence shown here is derived from an EMBL/GenBank/DDBJ whole genome shotgun (WGS) entry which is preliminary data.</text>
</comment>
<evidence type="ECO:0000313" key="2">
    <source>
        <dbReference type="Proteomes" id="UP000284706"/>
    </source>
</evidence>
<organism evidence="1 2">
    <name type="scientific">Gymnopilus dilepis</name>
    <dbReference type="NCBI Taxonomy" id="231916"/>
    <lineage>
        <taxon>Eukaryota</taxon>
        <taxon>Fungi</taxon>
        <taxon>Dikarya</taxon>
        <taxon>Basidiomycota</taxon>
        <taxon>Agaricomycotina</taxon>
        <taxon>Agaricomycetes</taxon>
        <taxon>Agaricomycetidae</taxon>
        <taxon>Agaricales</taxon>
        <taxon>Agaricineae</taxon>
        <taxon>Hymenogastraceae</taxon>
        <taxon>Gymnopilus</taxon>
    </lineage>
</organism>
<dbReference type="AlphaFoldDB" id="A0A409WYG2"/>
<dbReference type="Proteomes" id="UP000284706">
    <property type="component" value="Unassembled WGS sequence"/>
</dbReference>
<dbReference type="InParanoid" id="A0A409WYG2"/>
<accession>A0A409WYG2</accession>
<keyword evidence="2" id="KW-1185">Reference proteome</keyword>
<name>A0A409WYG2_9AGAR</name>